<evidence type="ECO:0000259" key="3">
    <source>
        <dbReference type="Pfam" id="PF03372"/>
    </source>
</evidence>
<dbReference type="Pfam" id="PF03372">
    <property type="entry name" value="Exo_endo_phos"/>
    <property type="match status" value="1"/>
</dbReference>
<sequence length="418" mass="44769">MSAAQRKEACRSGIAAVAAAGFVLLSTSGAQAAASDYPTPGQPVAPGEAAKDLDPASTTVEKDEDDLRVATMSADLTGASTEQVLADLRDGLPEARTVAETVQINAPEVLVLTGVSTDEYGEIAETLNEDYLSVGQNGQEPLDYPHVFTAETNSGMDSGADLDGDGVIGGPGDTIGYGEYPGHYGTVIFSKHPIEEDQVRTFQEFLWDDMPENSMEEDEFSELERSILRLSTGTLWDVPIRVDGEHVHLVASSVALPEDREDLDTARGGDERRMVEDFVSGNGWYLYDDEGQQGPLIPGTRFVLLGQPMSPHGLEDEVEDLNSLLSSYVLQDTEPAAVTDQPVDERVGAEHGTDESATRAVPSGTDVRASYVLPGAMMDVSGSGVFWPGEGEYGYELVDPESPHAPEDRLIWLDVGTL</sequence>
<dbReference type="RefSeq" id="WP_210049682.1">
    <property type="nucleotide sequence ID" value="NZ_JAGINX010000001.1"/>
</dbReference>
<dbReference type="EC" id="3.1.3.8" evidence="4"/>
<keyword evidence="5" id="KW-1185">Reference proteome</keyword>
<comment type="caution">
    <text evidence="4">The sequence shown here is derived from an EMBL/GenBank/DDBJ whole genome shotgun (WGS) entry which is preliminary data.</text>
</comment>
<evidence type="ECO:0000313" key="5">
    <source>
        <dbReference type="Proteomes" id="UP001519331"/>
    </source>
</evidence>
<feature type="chain" id="PRO_5045835785" evidence="2">
    <location>
        <begin position="33"/>
        <end position="418"/>
    </location>
</feature>
<gene>
    <name evidence="4" type="ORF">JOF45_002106</name>
</gene>
<dbReference type="EMBL" id="JAGINX010000001">
    <property type="protein sequence ID" value="MBP2319087.1"/>
    <property type="molecule type" value="Genomic_DNA"/>
</dbReference>
<evidence type="ECO:0000256" key="2">
    <source>
        <dbReference type="SAM" id="SignalP"/>
    </source>
</evidence>
<feature type="signal peptide" evidence="2">
    <location>
        <begin position="1"/>
        <end position="32"/>
    </location>
</feature>
<feature type="region of interest" description="Disordered" evidence="1">
    <location>
        <begin position="32"/>
        <end position="63"/>
    </location>
</feature>
<evidence type="ECO:0000256" key="1">
    <source>
        <dbReference type="SAM" id="MobiDB-lite"/>
    </source>
</evidence>
<organism evidence="4 5">
    <name type="scientific">Nesterenkonia lacusekhoensis</name>
    <dbReference type="NCBI Taxonomy" id="150832"/>
    <lineage>
        <taxon>Bacteria</taxon>
        <taxon>Bacillati</taxon>
        <taxon>Actinomycetota</taxon>
        <taxon>Actinomycetes</taxon>
        <taxon>Micrococcales</taxon>
        <taxon>Micrococcaceae</taxon>
        <taxon>Nesterenkonia</taxon>
    </lineage>
</organism>
<protein>
    <submittedName>
        <fullName evidence="4">3-phytase</fullName>
        <ecNumber evidence="4">3.1.3.8</ecNumber>
    </submittedName>
</protein>
<keyword evidence="4" id="KW-0378">Hydrolase</keyword>
<dbReference type="GO" id="GO:0016158">
    <property type="term" value="F:inositol hexakisphosphate 3-phosphatase activity"/>
    <property type="evidence" value="ECO:0007669"/>
    <property type="project" value="UniProtKB-EC"/>
</dbReference>
<dbReference type="Proteomes" id="UP001519331">
    <property type="component" value="Unassembled WGS sequence"/>
</dbReference>
<dbReference type="InterPro" id="IPR005135">
    <property type="entry name" value="Endo/exonuclease/phosphatase"/>
</dbReference>
<proteinExistence type="predicted"/>
<feature type="domain" description="Endonuclease/exonuclease/phosphatase" evidence="3">
    <location>
        <begin position="95"/>
        <end position="244"/>
    </location>
</feature>
<evidence type="ECO:0000313" key="4">
    <source>
        <dbReference type="EMBL" id="MBP2319087.1"/>
    </source>
</evidence>
<keyword evidence="2" id="KW-0732">Signal</keyword>
<reference evidence="4 5" key="1">
    <citation type="submission" date="2021-03" db="EMBL/GenBank/DDBJ databases">
        <title>Sequencing the genomes of 1000 actinobacteria strains.</title>
        <authorList>
            <person name="Klenk H.-P."/>
        </authorList>
    </citation>
    <scope>NUCLEOTIDE SEQUENCE [LARGE SCALE GENOMIC DNA]</scope>
    <source>
        <strain evidence="4 5">DSM 12544</strain>
    </source>
</reference>
<name>A0ABS4T3Q1_9MICC</name>
<accession>A0ABS4T3Q1</accession>